<evidence type="ECO:0000313" key="3">
    <source>
        <dbReference type="Proteomes" id="UP000027138"/>
    </source>
</evidence>
<protein>
    <submittedName>
        <fullName evidence="2">Uncharacterized protein</fullName>
    </submittedName>
</protein>
<gene>
    <name evidence="2" type="ORF">JCGZ_09771</name>
</gene>
<reference evidence="2 3" key="1">
    <citation type="journal article" date="2014" name="PLoS ONE">
        <title>Global Analysis of Gene Expression Profiles in Physic Nut (Jatropha curcas L.) Seedlings Exposed to Salt Stress.</title>
        <authorList>
            <person name="Zhang L."/>
            <person name="Zhang C."/>
            <person name="Wu P."/>
            <person name="Chen Y."/>
            <person name="Li M."/>
            <person name="Jiang H."/>
            <person name="Wu G."/>
        </authorList>
    </citation>
    <scope>NUCLEOTIDE SEQUENCE [LARGE SCALE GENOMIC DNA]</scope>
    <source>
        <strain evidence="3">cv. GZQX0401</strain>
        <tissue evidence="2">Young leaves</tissue>
    </source>
</reference>
<dbReference type="Proteomes" id="UP000027138">
    <property type="component" value="Unassembled WGS sequence"/>
</dbReference>
<accession>A0A067KJE3</accession>
<organism evidence="2 3">
    <name type="scientific">Jatropha curcas</name>
    <name type="common">Barbados nut</name>
    <dbReference type="NCBI Taxonomy" id="180498"/>
    <lineage>
        <taxon>Eukaryota</taxon>
        <taxon>Viridiplantae</taxon>
        <taxon>Streptophyta</taxon>
        <taxon>Embryophyta</taxon>
        <taxon>Tracheophyta</taxon>
        <taxon>Spermatophyta</taxon>
        <taxon>Magnoliopsida</taxon>
        <taxon>eudicotyledons</taxon>
        <taxon>Gunneridae</taxon>
        <taxon>Pentapetalae</taxon>
        <taxon>rosids</taxon>
        <taxon>fabids</taxon>
        <taxon>Malpighiales</taxon>
        <taxon>Euphorbiaceae</taxon>
        <taxon>Crotonoideae</taxon>
        <taxon>Jatropheae</taxon>
        <taxon>Jatropha</taxon>
    </lineage>
</organism>
<dbReference type="EMBL" id="KK914441">
    <property type="protein sequence ID" value="KDP36351.1"/>
    <property type="molecule type" value="Genomic_DNA"/>
</dbReference>
<sequence>MVLWFPPPFLMIGPSEARTGDFLSFLLRQYQSTAISGDSDDVELQGKSRSTQLLHANVFHQRIDRNGGGNGSHHERRRGEGYGGRSSQTSHYLLKTTLYSASTNDFEHFVVRTAKFWIAWDFSATVHDGGGYKPARHQKTESSSPPVDPGIVTRISIGMP</sequence>
<proteinExistence type="predicted"/>
<dbReference type="AlphaFoldDB" id="A0A067KJE3"/>
<evidence type="ECO:0000313" key="2">
    <source>
        <dbReference type="EMBL" id="KDP36351.1"/>
    </source>
</evidence>
<name>A0A067KJE3_JATCU</name>
<evidence type="ECO:0000256" key="1">
    <source>
        <dbReference type="SAM" id="MobiDB-lite"/>
    </source>
</evidence>
<feature type="region of interest" description="Disordered" evidence="1">
    <location>
        <begin position="62"/>
        <end position="88"/>
    </location>
</feature>
<keyword evidence="3" id="KW-1185">Reference proteome</keyword>